<dbReference type="Proteomes" id="UP000663866">
    <property type="component" value="Unassembled WGS sequence"/>
</dbReference>
<dbReference type="EMBL" id="CAJOBG010083841">
    <property type="protein sequence ID" value="CAF4641477.1"/>
    <property type="molecule type" value="Genomic_DNA"/>
</dbReference>
<name>A0A821EUW0_9BILA</name>
<reference evidence="1" key="1">
    <citation type="submission" date="2021-02" db="EMBL/GenBank/DDBJ databases">
        <authorList>
            <person name="Nowell W R."/>
        </authorList>
    </citation>
    <scope>NUCLEOTIDE SEQUENCE</scope>
</reference>
<gene>
    <name evidence="1" type="ORF">OVN521_LOCUS46542</name>
</gene>
<keyword evidence="2" id="KW-1185">Reference proteome</keyword>
<protein>
    <submittedName>
        <fullName evidence="1">Uncharacterized protein</fullName>
    </submittedName>
</protein>
<comment type="caution">
    <text evidence="1">The sequence shown here is derived from an EMBL/GenBank/DDBJ whole genome shotgun (WGS) entry which is preliminary data.</text>
</comment>
<dbReference type="AlphaFoldDB" id="A0A821EUW0"/>
<evidence type="ECO:0000313" key="1">
    <source>
        <dbReference type="EMBL" id="CAF4641477.1"/>
    </source>
</evidence>
<sequence>MVDSLRHLTLRVNTMRDLFQLGQQLPMIESLLAYVNGSG</sequence>
<evidence type="ECO:0000313" key="2">
    <source>
        <dbReference type="Proteomes" id="UP000663866"/>
    </source>
</evidence>
<organism evidence="1 2">
    <name type="scientific">Rotaria magnacalcarata</name>
    <dbReference type="NCBI Taxonomy" id="392030"/>
    <lineage>
        <taxon>Eukaryota</taxon>
        <taxon>Metazoa</taxon>
        <taxon>Spiralia</taxon>
        <taxon>Gnathifera</taxon>
        <taxon>Rotifera</taxon>
        <taxon>Eurotatoria</taxon>
        <taxon>Bdelloidea</taxon>
        <taxon>Philodinida</taxon>
        <taxon>Philodinidae</taxon>
        <taxon>Rotaria</taxon>
    </lineage>
</organism>
<proteinExistence type="predicted"/>
<feature type="non-terminal residue" evidence="1">
    <location>
        <position position="39"/>
    </location>
</feature>
<accession>A0A821EUW0</accession>